<dbReference type="AlphaFoldDB" id="A0A9P0F981"/>
<name>A0A9P0F981_BEMTA</name>
<keyword evidence="2" id="KW-0472">Membrane</keyword>
<keyword evidence="2" id="KW-0812">Transmembrane</keyword>
<keyword evidence="4" id="KW-1185">Reference proteome</keyword>
<dbReference type="InterPro" id="IPR050767">
    <property type="entry name" value="Sel1_AlgK"/>
</dbReference>
<dbReference type="PANTHER" id="PTHR11102">
    <property type="entry name" value="SEL-1-LIKE PROTEIN"/>
    <property type="match status" value="1"/>
</dbReference>
<evidence type="ECO:0000313" key="4">
    <source>
        <dbReference type="Proteomes" id="UP001152759"/>
    </source>
</evidence>
<organism evidence="3 4">
    <name type="scientific">Bemisia tabaci</name>
    <name type="common">Sweetpotato whitefly</name>
    <name type="synonym">Aleurodes tabaci</name>
    <dbReference type="NCBI Taxonomy" id="7038"/>
    <lineage>
        <taxon>Eukaryota</taxon>
        <taxon>Metazoa</taxon>
        <taxon>Ecdysozoa</taxon>
        <taxon>Arthropoda</taxon>
        <taxon>Hexapoda</taxon>
        <taxon>Insecta</taxon>
        <taxon>Pterygota</taxon>
        <taxon>Neoptera</taxon>
        <taxon>Paraneoptera</taxon>
        <taxon>Hemiptera</taxon>
        <taxon>Sternorrhyncha</taxon>
        <taxon>Aleyrodoidea</taxon>
        <taxon>Aleyrodidae</taxon>
        <taxon>Aleyrodinae</taxon>
        <taxon>Bemisia</taxon>
    </lineage>
</organism>
<proteinExistence type="inferred from homology"/>
<dbReference type="Proteomes" id="UP001152759">
    <property type="component" value="Chromosome 8"/>
</dbReference>
<evidence type="ECO:0000256" key="2">
    <source>
        <dbReference type="SAM" id="Phobius"/>
    </source>
</evidence>
<dbReference type="GO" id="GO:0005789">
    <property type="term" value="C:endoplasmic reticulum membrane"/>
    <property type="evidence" value="ECO:0007669"/>
    <property type="project" value="TreeGrafter"/>
</dbReference>
<evidence type="ECO:0000313" key="3">
    <source>
        <dbReference type="EMBL" id="CAH0394711.1"/>
    </source>
</evidence>
<feature type="transmembrane region" description="Helical" evidence="2">
    <location>
        <begin position="641"/>
        <end position="661"/>
    </location>
</feature>
<keyword evidence="2" id="KW-1133">Transmembrane helix</keyword>
<dbReference type="Pfam" id="PF08238">
    <property type="entry name" value="Sel1"/>
    <property type="match status" value="11"/>
</dbReference>
<dbReference type="PANTHER" id="PTHR11102:SF147">
    <property type="entry name" value="SEL1L ADAPTOR SUBUNIT OF ERAD E3 UBIQUITIN LIGASE"/>
    <property type="match status" value="1"/>
</dbReference>
<dbReference type="EMBL" id="OU963869">
    <property type="protein sequence ID" value="CAH0394711.1"/>
    <property type="molecule type" value="Genomic_DNA"/>
</dbReference>
<dbReference type="SMART" id="SM00671">
    <property type="entry name" value="SEL1"/>
    <property type="match status" value="10"/>
</dbReference>
<dbReference type="InterPro" id="IPR011990">
    <property type="entry name" value="TPR-like_helical_dom_sf"/>
</dbReference>
<reference evidence="3" key="1">
    <citation type="submission" date="2021-12" db="EMBL/GenBank/DDBJ databases">
        <authorList>
            <person name="King R."/>
        </authorList>
    </citation>
    <scope>NUCLEOTIDE SEQUENCE</scope>
</reference>
<evidence type="ECO:0000256" key="1">
    <source>
        <dbReference type="ARBA" id="ARBA00038101"/>
    </source>
</evidence>
<dbReference type="Gene3D" id="1.25.40.10">
    <property type="entry name" value="Tetratricopeptide repeat domain"/>
    <property type="match status" value="2"/>
</dbReference>
<comment type="similarity">
    <text evidence="1">Belongs to the sel-1 family.</text>
</comment>
<gene>
    <name evidence="3" type="ORF">BEMITA_LOCUS12978</name>
</gene>
<dbReference type="GO" id="GO:0036503">
    <property type="term" value="P:ERAD pathway"/>
    <property type="evidence" value="ECO:0007669"/>
    <property type="project" value="TreeGrafter"/>
</dbReference>
<accession>A0A9P0F981</accession>
<sequence>MSTAICFKKDEEPRKKLLERLDRKYWNEHVASREDRIPKPDEEVNEALEALGIDTKMDNFKAVNDDAAEEPVTTHVLSEEEKLGKENFEKAEAILAERKPDYVAAYSLLEVSSALGNVNAKLHIAWSKLFGTLEQNIPKAVQIFSELAAQNNPEAQLALGFLHASGIGVKADQAKALVYYTFAAISGSTGARMALGYRYFAGATVQNSCERALDFYRLVANDVAKDVSLSGGPMVQRIRLLEEAENSGYNTGILENDLVEYYQLLAEKGDVKAQVGLGQLHYQGGRGVPLDVQKALQYFIPAAEAGNPIAMAFLGKIYLEGHGNAIKQDNQTAFKYFKKAADLNNPVGQAGLGLMYLEGRGVEKDYKIAHRYFSQAADQGWVDGQLQLGVMYFNGLGTRRDYKLANKYFSHASQSGHVLAFYNLAQMHATGTGVMRSCSTAVELYKNVAERGKWGEKLMIAHNLYRKGYINEAYVMYAYMAELGYEVAQSNAAFLLDKQEVTLWEDEKNIYVRALMYWGRAAGQGYSAAIVKLGDYHYYGLGTPVDYEVAAMHYRLASDQQHNAQAMFNLGYMHEQGLGMTKDIYLAKRCYDMAAETSADAKIPVALALAKLSILFSLKYFEEVKWFNWLFFFDLHHILGPYWDLYVGTFLIGLLGIIFYYRRFLPH</sequence>
<protein>
    <submittedName>
        <fullName evidence="3">Uncharacterized protein</fullName>
    </submittedName>
</protein>
<dbReference type="KEGG" id="btab:109033944"/>
<dbReference type="InterPro" id="IPR006597">
    <property type="entry name" value="Sel1-like"/>
</dbReference>
<dbReference type="SUPFAM" id="SSF81901">
    <property type="entry name" value="HCP-like"/>
    <property type="match status" value="3"/>
</dbReference>